<organism evidence="2 3">
    <name type="scientific">Ceratopteris richardii</name>
    <name type="common">Triangle waterfern</name>
    <dbReference type="NCBI Taxonomy" id="49495"/>
    <lineage>
        <taxon>Eukaryota</taxon>
        <taxon>Viridiplantae</taxon>
        <taxon>Streptophyta</taxon>
        <taxon>Embryophyta</taxon>
        <taxon>Tracheophyta</taxon>
        <taxon>Polypodiopsida</taxon>
        <taxon>Polypodiidae</taxon>
        <taxon>Polypodiales</taxon>
        <taxon>Pteridineae</taxon>
        <taxon>Pteridaceae</taxon>
        <taxon>Parkerioideae</taxon>
        <taxon>Ceratopteris</taxon>
    </lineage>
</organism>
<dbReference type="EMBL" id="CM035427">
    <property type="protein sequence ID" value="KAH7307716.1"/>
    <property type="molecule type" value="Genomic_DNA"/>
</dbReference>
<evidence type="ECO:0000313" key="2">
    <source>
        <dbReference type="EMBL" id="KAH7307716.1"/>
    </source>
</evidence>
<dbReference type="Proteomes" id="UP000825935">
    <property type="component" value="Chromosome 22"/>
</dbReference>
<feature type="region of interest" description="Disordered" evidence="1">
    <location>
        <begin position="323"/>
        <end position="355"/>
    </location>
</feature>
<protein>
    <submittedName>
        <fullName evidence="2">Uncharacterized protein</fullName>
    </submittedName>
</protein>
<feature type="compositionally biased region" description="Polar residues" evidence="1">
    <location>
        <begin position="335"/>
        <end position="353"/>
    </location>
</feature>
<evidence type="ECO:0000313" key="3">
    <source>
        <dbReference type="Proteomes" id="UP000825935"/>
    </source>
</evidence>
<keyword evidence="3" id="KW-1185">Reference proteome</keyword>
<evidence type="ECO:0000256" key="1">
    <source>
        <dbReference type="SAM" id="MobiDB-lite"/>
    </source>
</evidence>
<comment type="caution">
    <text evidence="2">The sequence shown here is derived from an EMBL/GenBank/DDBJ whole genome shotgun (WGS) entry which is preliminary data.</text>
</comment>
<reference evidence="2" key="1">
    <citation type="submission" date="2021-08" db="EMBL/GenBank/DDBJ databases">
        <title>WGS assembly of Ceratopteris richardii.</title>
        <authorList>
            <person name="Marchant D.B."/>
            <person name="Chen G."/>
            <person name="Jenkins J."/>
            <person name="Shu S."/>
            <person name="Leebens-Mack J."/>
            <person name="Grimwood J."/>
            <person name="Schmutz J."/>
            <person name="Soltis P."/>
            <person name="Soltis D."/>
            <person name="Chen Z.-H."/>
        </authorList>
    </citation>
    <scope>NUCLEOTIDE SEQUENCE</scope>
    <source>
        <strain evidence="2">Whitten #5841</strain>
        <tissue evidence="2">Leaf</tissue>
    </source>
</reference>
<name>A0A8T2S6D1_CERRI</name>
<dbReference type="OrthoDB" id="10522955at2759"/>
<accession>A0A8T2S6D1</accession>
<proteinExistence type="predicted"/>
<gene>
    <name evidence="2" type="ORF">KP509_22G073600</name>
</gene>
<sequence length="388" mass="43166">MGMEPIVYDTKCCLHAEELTLTPHHTPSHSFDFIVWDKAYLDAISSNDVSASASKSTIAAATIDAREEPHVASAYDDRGSPSCLRTSHTTKAALLSCTTDADLPSCFLDAVNAVSPTPPCSCDEGEYFTLLEEAVRRSFPNIPSPLWRKEKRDLVGSKLTDHPRRGHSSCHGSHIRRPQLVNVEAESKPLRSADTSFHSNGFIEPLHLHRSLSQPGTGGEGGTVALGKRTTSNSHTLQLYAIVSDDNRQTIRPRREQKMPCFPTGLQSPGRRRWQQQSTNGYGETKVHLQQHNSFPLPFVPMYQTHESATPFHWPPSLCKIARSGPAQSAPPRSWSRSFSQKSASENHSNHAQNVEEHGFSKLRWRGLNQKLKGLWRKLCASHCPLHM</sequence>
<dbReference type="AlphaFoldDB" id="A0A8T2S6D1"/>